<dbReference type="Pfam" id="PF02749">
    <property type="entry name" value="QRPTase_N"/>
    <property type="match status" value="1"/>
</dbReference>
<dbReference type="EMBL" id="JNUP01000003">
    <property type="protein sequence ID" value="KGE73855.1"/>
    <property type="molecule type" value="Genomic_DNA"/>
</dbReference>
<dbReference type="Pfam" id="PF01729">
    <property type="entry name" value="QRPTase_C"/>
    <property type="match status" value="1"/>
</dbReference>
<evidence type="ECO:0000256" key="10">
    <source>
        <dbReference type="ARBA" id="ARBA00047445"/>
    </source>
</evidence>
<dbReference type="InterPro" id="IPR013785">
    <property type="entry name" value="Aldolase_TIM"/>
</dbReference>
<dbReference type="PANTHER" id="PTHR32179">
    <property type="entry name" value="NICOTINATE-NUCLEOTIDE PYROPHOSPHORYLASE [CARBOXYLATING]"/>
    <property type="match status" value="1"/>
</dbReference>
<dbReference type="InterPro" id="IPR037128">
    <property type="entry name" value="Quinolinate_PRibosylTase_N_sf"/>
</dbReference>
<dbReference type="InterPro" id="IPR022412">
    <property type="entry name" value="Quinolinate_PRibosylTrfase_N"/>
</dbReference>
<name>A0A098R170_9SPIO</name>
<accession>A0A098R170</accession>
<dbReference type="EC" id="2.4.2.19" evidence="5"/>
<evidence type="ECO:0000256" key="3">
    <source>
        <dbReference type="ARBA" id="ARBA00009400"/>
    </source>
</evidence>
<evidence type="ECO:0000256" key="12">
    <source>
        <dbReference type="PIRNR" id="PIRNR006250"/>
    </source>
</evidence>
<evidence type="ECO:0000313" key="15">
    <source>
        <dbReference type="EMBL" id="KGE73855.1"/>
    </source>
</evidence>
<comment type="subunit">
    <text evidence="4">Hexamer formed by 3 homodimers.</text>
</comment>
<dbReference type="PIRSF" id="PIRSF006250">
    <property type="entry name" value="NadC_ModD"/>
    <property type="match status" value="1"/>
</dbReference>
<dbReference type="GO" id="GO:0009435">
    <property type="term" value="P:NAD+ biosynthetic process"/>
    <property type="evidence" value="ECO:0007669"/>
    <property type="project" value="UniProtKB-UniPathway"/>
</dbReference>
<evidence type="ECO:0000256" key="5">
    <source>
        <dbReference type="ARBA" id="ARBA00011944"/>
    </source>
</evidence>
<dbReference type="FunFam" id="3.20.20.70:FF:000030">
    <property type="entry name" value="Nicotinate-nucleotide pyrophosphorylase, carboxylating"/>
    <property type="match status" value="1"/>
</dbReference>
<dbReference type="SUPFAM" id="SSF54675">
    <property type="entry name" value="Nicotinate/Quinolinate PRTase N-terminal domain-like"/>
    <property type="match status" value="1"/>
</dbReference>
<dbReference type="InterPro" id="IPR004393">
    <property type="entry name" value="NadC"/>
</dbReference>
<evidence type="ECO:0000313" key="16">
    <source>
        <dbReference type="Proteomes" id="UP000029692"/>
    </source>
</evidence>
<comment type="similarity">
    <text evidence="3 12">Belongs to the NadC/ModD family.</text>
</comment>
<sequence>MPDDPSFLQRLLELSLEEDLDSAGDITTQAVFSQQTGGAKIVARERGVLSGTRVVQEVFHTVDPGLTLRILRNDSEAVEGGDCIIEVIGKISSILTAERLALNFLGYLSGVATKTRHYQEILSAVGDTQILDTRKTIPGLRRLSKQAVRDGGGRNHRMGLYDMVMLKDNHIDAAGGIRRAVDAVRQVYGTKFLIEVECRSLEDVQQALDAGADWIMLDNMSPRDCEMALSLRQDRGRVVPFEASGDMDEEKLRVFGSLGLDYISAGKLTHSVQTMNFSLQFTGALD</sequence>
<keyword evidence="7 12" id="KW-0328">Glycosyltransferase</keyword>
<evidence type="ECO:0000256" key="1">
    <source>
        <dbReference type="ARBA" id="ARBA00003237"/>
    </source>
</evidence>
<comment type="function">
    <text evidence="1">Involved in the catabolism of quinolinic acid (QA).</text>
</comment>
<dbReference type="InterPro" id="IPR027277">
    <property type="entry name" value="NadC/ModD"/>
</dbReference>
<dbReference type="NCBIfam" id="TIGR00078">
    <property type="entry name" value="nadC"/>
    <property type="match status" value="1"/>
</dbReference>
<dbReference type="CDD" id="cd01572">
    <property type="entry name" value="QPRTase"/>
    <property type="match status" value="1"/>
</dbReference>
<dbReference type="eggNOG" id="COG0157">
    <property type="taxonomic scope" value="Bacteria"/>
</dbReference>
<dbReference type="GO" id="GO:0005737">
    <property type="term" value="C:cytoplasm"/>
    <property type="evidence" value="ECO:0007669"/>
    <property type="project" value="TreeGrafter"/>
</dbReference>
<dbReference type="Proteomes" id="UP000029692">
    <property type="component" value="Unassembled WGS sequence"/>
</dbReference>
<dbReference type="SUPFAM" id="SSF51690">
    <property type="entry name" value="Nicotinate/Quinolinate PRTase C-terminal domain-like"/>
    <property type="match status" value="1"/>
</dbReference>
<feature type="domain" description="Quinolinate phosphoribosyl transferase N-terminal" evidence="14">
    <location>
        <begin position="25"/>
        <end position="109"/>
    </location>
</feature>
<evidence type="ECO:0000259" key="14">
    <source>
        <dbReference type="Pfam" id="PF02749"/>
    </source>
</evidence>
<proteinExistence type="inferred from homology"/>
<dbReference type="UniPathway" id="UPA00253">
    <property type="reaction ID" value="UER00331"/>
</dbReference>
<dbReference type="Gene3D" id="3.90.1170.20">
    <property type="entry name" value="Quinolinate phosphoribosyl transferase, N-terminal domain"/>
    <property type="match status" value="1"/>
</dbReference>
<evidence type="ECO:0000256" key="6">
    <source>
        <dbReference type="ARBA" id="ARBA00022642"/>
    </source>
</evidence>
<dbReference type="GO" id="GO:0004514">
    <property type="term" value="F:nicotinate-nucleotide diphosphorylase (carboxylating) activity"/>
    <property type="evidence" value="ECO:0007669"/>
    <property type="project" value="UniProtKB-EC"/>
</dbReference>
<organism evidence="15 16">
    <name type="scientific">Spirochaeta lutea</name>
    <dbReference type="NCBI Taxonomy" id="1480694"/>
    <lineage>
        <taxon>Bacteria</taxon>
        <taxon>Pseudomonadati</taxon>
        <taxon>Spirochaetota</taxon>
        <taxon>Spirochaetia</taxon>
        <taxon>Spirochaetales</taxon>
        <taxon>Spirochaetaceae</taxon>
        <taxon>Spirochaeta</taxon>
    </lineage>
</organism>
<gene>
    <name evidence="15" type="ORF">DC28_01195</name>
</gene>
<dbReference type="Gene3D" id="3.20.20.70">
    <property type="entry name" value="Aldolase class I"/>
    <property type="match status" value="1"/>
</dbReference>
<dbReference type="InterPro" id="IPR036068">
    <property type="entry name" value="Nicotinate_pribotase-like_C"/>
</dbReference>
<dbReference type="AlphaFoldDB" id="A0A098R170"/>
<evidence type="ECO:0000259" key="13">
    <source>
        <dbReference type="Pfam" id="PF01729"/>
    </source>
</evidence>
<comment type="pathway">
    <text evidence="2">Cofactor biosynthesis; NAD(+) biosynthesis; nicotinate D-ribonucleotide from quinolinate: step 1/1.</text>
</comment>
<dbReference type="InterPro" id="IPR002638">
    <property type="entry name" value="Quinolinate_PRibosylTrfase_C"/>
</dbReference>
<evidence type="ECO:0000256" key="9">
    <source>
        <dbReference type="ARBA" id="ARBA00033102"/>
    </source>
</evidence>
<dbReference type="PANTHER" id="PTHR32179:SF3">
    <property type="entry name" value="NICOTINATE-NUCLEOTIDE PYROPHOSPHORYLASE [CARBOXYLATING]"/>
    <property type="match status" value="1"/>
</dbReference>
<comment type="catalytic activity">
    <reaction evidence="10">
        <text>nicotinate beta-D-ribonucleotide + CO2 + diphosphate = quinolinate + 5-phospho-alpha-D-ribose 1-diphosphate + 2 H(+)</text>
        <dbReference type="Rhea" id="RHEA:12733"/>
        <dbReference type="ChEBI" id="CHEBI:15378"/>
        <dbReference type="ChEBI" id="CHEBI:16526"/>
        <dbReference type="ChEBI" id="CHEBI:29959"/>
        <dbReference type="ChEBI" id="CHEBI:33019"/>
        <dbReference type="ChEBI" id="CHEBI:57502"/>
        <dbReference type="ChEBI" id="CHEBI:58017"/>
        <dbReference type="EC" id="2.4.2.19"/>
    </reaction>
</comment>
<evidence type="ECO:0000256" key="2">
    <source>
        <dbReference type="ARBA" id="ARBA00004893"/>
    </source>
</evidence>
<keyword evidence="6" id="KW-0662">Pyridine nucleotide biosynthesis</keyword>
<evidence type="ECO:0000256" key="11">
    <source>
        <dbReference type="ARBA" id="ARBA00069173"/>
    </source>
</evidence>
<evidence type="ECO:0000256" key="7">
    <source>
        <dbReference type="ARBA" id="ARBA00022676"/>
    </source>
</evidence>
<evidence type="ECO:0000256" key="8">
    <source>
        <dbReference type="ARBA" id="ARBA00022679"/>
    </source>
</evidence>
<keyword evidence="8 12" id="KW-0808">Transferase</keyword>
<reference evidence="15 16" key="1">
    <citation type="submission" date="2014-05" db="EMBL/GenBank/DDBJ databases">
        <title>De novo Genome Sequence of Spirocheata sp.</title>
        <authorList>
            <person name="Shivani Y."/>
            <person name="Subhash Y."/>
            <person name="Tushar L."/>
            <person name="Sasikala C."/>
            <person name="Ramana C.V."/>
        </authorList>
    </citation>
    <scope>NUCLEOTIDE SEQUENCE [LARGE SCALE GENOMIC DNA]</scope>
    <source>
        <strain evidence="15 16">JC230</strain>
    </source>
</reference>
<evidence type="ECO:0000256" key="4">
    <source>
        <dbReference type="ARBA" id="ARBA00011218"/>
    </source>
</evidence>
<keyword evidence="16" id="KW-1185">Reference proteome</keyword>
<dbReference type="STRING" id="1480694.DC28_01195"/>
<comment type="caution">
    <text evidence="15">The sequence shown here is derived from an EMBL/GenBank/DDBJ whole genome shotgun (WGS) entry which is preliminary data.</text>
</comment>
<dbReference type="FunFam" id="3.90.1170.20:FF:000001">
    <property type="entry name" value="Nicotinate-nucleotide diphosphorylase (Carboxylating)"/>
    <property type="match status" value="1"/>
</dbReference>
<dbReference type="GO" id="GO:0034213">
    <property type="term" value="P:quinolinate catabolic process"/>
    <property type="evidence" value="ECO:0007669"/>
    <property type="project" value="TreeGrafter"/>
</dbReference>
<feature type="domain" description="Quinolinate phosphoribosyl transferase C-terminal" evidence="13">
    <location>
        <begin position="111"/>
        <end position="280"/>
    </location>
</feature>
<protein>
    <recommendedName>
        <fullName evidence="11">Probable nicotinate-nucleotide pyrophosphorylase [carboxylating]</fullName>
        <ecNumber evidence="5">2.4.2.19</ecNumber>
    </recommendedName>
    <alternativeName>
        <fullName evidence="9">Quinolinate phosphoribosyltransferase [decarboxylating]</fullName>
    </alternativeName>
</protein>